<dbReference type="InterPro" id="IPR004090">
    <property type="entry name" value="Chemotax_Me-accpt_rcpt"/>
</dbReference>
<dbReference type="Pfam" id="PF12729">
    <property type="entry name" value="4HB_MCP_1"/>
    <property type="match status" value="1"/>
</dbReference>
<dbReference type="PANTHER" id="PTHR43531:SF14">
    <property type="entry name" value="METHYL-ACCEPTING CHEMOTAXIS PROTEIN I-RELATED"/>
    <property type="match status" value="1"/>
</dbReference>
<dbReference type="RefSeq" id="WP_146872380.1">
    <property type="nucleotide sequence ID" value="NZ_VJWE01000019.1"/>
</dbReference>
<dbReference type="GO" id="GO:0005886">
    <property type="term" value="C:plasma membrane"/>
    <property type="evidence" value="ECO:0007669"/>
    <property type="project" value="TreeGrafter"/>
</dbReference>
<comment type="subcellular location">
    <subcellularLocation>
        <location evidence="1">Membrane</location>
    </subcellularLocation>
</comment>
<reference evidence="9 10" key="1">
    <citation type="journal article" date="2015" name="Stand. Genomic Sci.">
        <title>Genomic Encyclopedia of Bacterial and Archaeal Type Strains, Phase III: the genomes of soil and plant-associated and newly described type strains.</title>
        <authorList>
            <person name="Whitman W.B."/>
            <person name="Woyke T."/>
            <person name="Klenk H.P."/>
            <person name="Zhou Y."/>
            <person name="Lilburn T.G."/>
            <person name="Beck B.J."/>
            <person name="De Vos P."/>
            <person name="Vandamme P."/>
            <person name="Eisen J.A."/>
            <person name="Garrity G."/>
            <person name="Hugenholtz P."/>
            <person name="Kyrpides N.C."/>
        </authorList>
    </citation>
    <scope>NUCLEOTIDE SEQUENCE [LARGE SCALE GENOMIC DNA]</scope>
    <source>
        <strain evidence="9 10">DSM 64</strain>
    </source>
</reference>
<dbReference type="AlphaFoldDB" id="A0A561X9J7"/>
<dbReference type="SMART" id="SM00283">
    <property type="entry name" value="MA"/>
    <property type="match status" value="1"/>
</dbReference>
<feature type="transmembrane region" description="Helical" evidence="6">
    <location>
        <begin position="190"/>
        <end position="209"/>
    </location>
</feature>
<dbReference type="Gene3D" id="1.10.287.950">
    <property type="entry name" value="Methyl-accepting chemotaxis protein"/>
    <property type="match status" value="1"/>
</dbReference>
<dbReference type="FunFam" id="1.10.287.950:FF:000001">
    <property type="entry name" value="Methyl-accepting chemotaxis sensory transducer"/>
    <property type="match status" value="1"/>
</dbReference>
<evidence type="ECO:0000256" key="6">
    <source>
        <dbReference type="SAM" id="Phobius"/>
    </source>
</evidence>
<dbReference type="GO" id="GO:0007165">
    <property type="term" value="P:signal transduction"/>
    <property type="evidence" value="ECO:0007669"/>
    <property type="project" value="UniProtKB-KW"/>
</dbReference>
<feature type="compositionally biased region" description="Low complexity" evidence="5">
    <location>
        <begin position="526"/>
        <end position="537"/>
    </location>
</feature>
<keyword evidence="4" id="KW-0807">Transducer</keyword>
<evidence type="ECO:0000259" key="8">
    <source>
        <dbReference type="PROSITE" id="PS50885"/>
    </source>
</evidence>
<dbReference type="EMBL" id="VJWE01000019">
    <property type="protein sequence ID" value="TWG32789.1"/>
    <property type="molecule type" value="Genomic_DNA"/>
</dbReference>
<name>A0A561X9J7_ACIDE</name>
<keyword evidence="6" id="KW-0472">Membrane</keyword>
<dbReference type="CDD" id="cd19411">
    <property type="entry name" value="MCP2201-like_sensor"/>
    <property type="match status" value="1"/>
</dbReference>
<evidence type="ECO:0000256" key="2">
    <source>
        <dbReference type="ARBA" id="ARBA00022481"/>
    </source>
</evidence>
<sequence>MNQLKISTRLAVAFAVMVLLLVALGAVGLVRSANQRAELKDVIDVRIPIVKALGALNDGVNEQAIQLRNLAIFTSDAIVKSATSQIAAAATDVDAQYKTLNTLVSSEKGKELMARMQQRRGDFLKLRDQYLAALQQGQRDEALKLLEEQLRPAQRAYMAAIDEQFEFQSQRTVDAGARAEAAAVSLQRDVLIAGALAIAIAIFLAITIIRSITRPLAQAVEAADRVAGGDLSGQIVVQSKDETGHLLSALQRMQQSLVNTVSSVRQNAEGVASASAQIASGNNDLSARTEQQASALEETAASMEELGSTVRQNADNARAANQLAVSASTVAVQGGDVVAEVVETMKGINASSNKIADIISVIDGIAFQTNILALNAAVEAARAGEQGRGFAVVAGEVRNLAGRSAEAAKEIKALITASVERVEQGTALVDKAGATMTEVVSAIRRVTDIMGEISAASSEQSAGVGQVGEAVTQMDQATQQNAALVEEMAAAASALNAQAGELVNAVAVFKLDASSTNSSYSQSRHTAAPARTPIAAPSYKAPARSTSLGKSAKTGSKPAASLAAPKASSPAASPAAKPAAPSPAPAPKAAGGDDDWESF</sequence>
<protein>
    <submittedName>
        <fullName evidence="9">Methyl-accepting chemotaxis protein</fullName>
    </submittedName>
</protein>
<evidence type="ECO:0000313" key="9">
    <source>
        <dbReference type="EMBL" id="TWG32789.1"/>
    </source>
</evidence>
<evidence type="ECO:0000256" key="5">
    <source>
        <dbReference type="SAM" id="MobiDB-lite"/>
    </source>
</evidence>
<feature type="domain" description="HAMP" evidence="8">
    <location>
        <begin position="210"/>
        <end position="262"/>
    </location>
</feature>
<dbReference type="GeneID" id="51113618"/>
<dbReference type="SMART" id="SM00304">
    <property type="entry name" value="HAMP"/>
    <property type="match status" value="1"/>
</dbReference>
<evidence type="ECO:0000259" key="7">
    <source>
        <dbReference type="PROSITE" id="PS50111"/>
    </source>
</evidence>
<dbReference type="PROSITE" id="PS50885">
    <property type="entry name" value="HAMP"/>
    <property type="match status" value="1"/>
</dbReference>
<accession>A0A561X9J7</accession>
<dbReference type="InterPro" id="IPR003660">
    <property type="entry name" value="HAMP_dom"/>
</dbReference>
<organism evidence="9 10">
    <name type="scientific">Acidovorax delafieldii</name>
    <name type="common">Pseudomonas delafieldii</name>
    <dbReference type="NCBI Taxonomy" id="47920"/>
    <lineage>
        <taxon>Bacteria</taxon>
        <taxon>Pseudomonadati</taxon>
        <taxon>Pseudomonadota</taxon>
        <taxon>Betaproteobacteria</taxon>
        <taxon>Burkholderiales</taxon>
        <taxon>Comamonadaceae</taxon>
        <taxon>Acidovorax</taxon>
    </lineage>
</organism>
<comment type="similarity">
    <text evidence="3">Belongs to the methyl-accepting chemotaxis (MCP) protein family.</text>
</comment>
<dbReference type="InterPro" id="IPR024478">
    <property type="entry name" value="HlyB_4HB_MCP"/>
</dbReference>
<dbReference type="Proteomes" id="UP000321485">
    <property type="component" value="Unassembled WGS sequence"/>
</dbReference>
<dbReference type="GO" id="GO:0006935">
    <property type="term" value="P:chemotaxis"/>
    <property type="evidence" value="ECO:0007669"/>
    <property type="project" value="InterPro"/>
</dbReference>
<dbReference type="Pfam" id="PF00015">
    <property type="entry name" value="MCPsignal"/>
    <property type="match status" value="1"/>
</dbReference>
<feature type="region of interest" description="Disordered" evidence="5">
    <location>
        <begin position="517"/>
        <end position="599"/>
    </location>
</feature>
<dbReference type="Pfam" id="PF00672">
    <property type="entry name" value="HAMP"/>
    <property type="match status" value="1"/>
</dbReference>
<dbReference type="CDD" id="cd11386">
    <property type="entry name" value="MCP_signal"/>
    <property type="match status" value="1"/>
</dbReference>
<dbReference type="PRINTS" id="PR00260">
    <property type="entry name" value="CHEMTRNSDUCR"/>
</dbReference>
<keyword evidence="6" id="KW-1133">Transmembrane helix</keyword>
<dbReference type="InterPro" id="IPR047347">
    <property type="entry name" value="YvaQ-like_sensor"/>
</dbReference>
<dbReference type="PANTHER" id="PTHR43531">
    <property type="entry name" value="PROTEIN ICFG"/>
    <property type="match status" value="1"/>
</dbReference>
<keyword evidence="6" id="KW-0812">Transmembrane</keyword>
<dbReference type="CDD" id="cd06225">
    <property type="entry name" value="HAMP"/>
    <property type="match status" value="1"/>
</dbReference>
<comment type="caution">
    <text evidence="9">The sequence shown here is derived from an EMBL/GenBank/DDBJ whole genome shotgun (WGS) entry which is preliminary data.</text>
</comment>
<evidence type="ECO:0000256" key="1">
    <source>
        <dbReference type="ARBA" id="ARBA00004370"/>
    </source>
</evidence>
<evidence type="ECO:0000256" key="3">
    <source>
        <dbReference type="ARBA" id="ARBA00029447"/>
    </source>
</evidence>
<gene>
    <name evidence="9" type="ORF">ATF69_4587</name>
</gene>
<evidence type="ECO:0000313" key="10">
    <source>
        <dbReference type="Proteomes" id="UP000321485"/>
    </source>
</evidence>
<dbReference type="InterPro" id="IPR004089">
    <property type="entry name" value="MCPsignal_dom"/>
</dbReference>
<dbReference type="PROSITE" id="PS50111">
    <property type="entry name" value="CHEMOTAXIS_TRANSDUC_2"/>
    <property type="match status" value="1"/>
</dbReference>
<feature type="compositionally biased region" description="Low complexity" evidence="5">
    <location>
        <begin position="556"/>
        <end position="579"/>
    </location>
</feature>
<dbReference type="InterPro" id="IPR051310">
    <property type="entry name" value="MCP_chemotaxis"/>
</dbReference>
<dbReference type="GO" id="GO:0004888">
    <property type="term" value="F:transmembrane signaling receptor activity"/>
    <property type="evidence" value="ECO:0007669"/>
    <property type="project" value="InterPro"/>
</dbReference>
<dbReference type="SUPFAM" id="SSF58104">
    <property type="entry name" value="Methyl-accepting chemotaxis protein (MCP) signaling domain"/>
    <property type="match status" value="1"/>
</dbReference>
<feature type="domain" description="Methyl-accepting transducer" evidence="7">
    <location>
        <begin position="267"/>
        <end position="496"/>
    </location>
</feature>
<keyword evidence="2" id="KW-0488">Methylation</keyword>
<proteinExistence type="inferred from homology"/>
<evidence type="ECO:0000256" key="4">
    <source>
        <dbReference type="PROSITE-ProRule" id="PRU00284"/>
    </source>
</evidence>